<organism evidence="1 2">
    <name type="scientific">Symbiodinium microadriaticum</name>
    <name type="common">Dinoflagellate</name>
    <name type="synonym">Zooxanthella microadriatica</name>
    <dbReference type="NCBI Taxonomy" id="2951"/>
    <lineage>
        <taxon>Eukaryota</taxon>
        <taxon>Sar</taxon>
        <taxon>Alveolata</taxon>
        <taxon>Dinophyceae</taxon>
        <taxon>Suessiales</taxon>
        <taxon>Symbiodiniaceae</taxon>
        <taxon>Symbiodinium</taxon>
    </lineage>
</organism>
<proteinExistence type="predicted"/>
<keyword evidence="2" id="KW-1185">Reference proteome</keyword>
<evidence type="ECO:0000313" key="2">
    <source>
        <dbReference type="Proteomes" id="UP000186817"/>
    </source>
</evidence>
<accession>A0A1Q9F190</accession>
<dbReference type="AlphaFoldDB" id="A0A1Q9F190"/>
<name>A0A1Q9F190_SYMMI</name>
<dbReference type="OrthoDB" id="10312581at2759"/>
<sequence length="160" mass="17333">MPNGSDAKSLIATGSAPCARALRCGDPVVSAIVGGQGHWRTQQEAARQKGHQSKRRRVSNGTVNVSCFSCSGATYRLIPPAYPQFHDQFDGGVDLGRASVGEIVRAKLQYFETTYYFSGLLVAVWPGSDPALTRARLEALRATLEEELLPFLHPGIESGW</sequence>
<dbReference type="EMBL" id="LSRX01000027">
    <property type="protein sequence ID" value="OLQ13458.1"/>
    <property type="molecule type" value="Genomic_DNA"/>
</dbReference>
<dbReference type="Proteomes" id="UP000186817">
    <property type="component" value="Unassembled WGS sequence"/>
</dbReference>
<protein>
    <submittedName>
        <fullName evidence="1">Uncharacterized protein</fullName>
    </submittedName>
</protein>
<comment type="caution">
    <text evidence="1">The sequence shown here is derived from an EMBL/GenBank/DDBJ whole genome shotgun (WGS) entry which is preliminary data.</text>
</comment>
<evidence type="ECO:0000313" key="1">
    <source>
        <dbReference type="EMBL" id="OLQ13458.1"/>
    </source>
</evidence>
<reference evidence="1 2" key="1">
    <citation type="submission" date="2016-02" db="EMBL/GenBank/DDBJ databases">
        <title>Genome analysis of coral dinoflagellate symbionts highlights evolutionary adaptations to a symbiotic lifestyle.</title>
        <authorList>
            <person name="Aranda M."/>
            <person name="Li Y."/>
            <person name="Liew Y.J."/>
            <person name="Baumgarten S."/>
            <person name="Simakov O."/>
            <person name="Wilson M."/>
            <person name="Piel J."/>
            <person name="Ashoor H."/>
            <person name="Bougouffa S."/>
            <person name="Bajic V.B."/>
            <person name="Ryu T."/>
            <person name="Ravasi T."/>
            <person name="Bayer T."/>
            <person name="Micklem G."/>
            <person name="Kim H."/>
            <person name="Bhak J."/>
            <person name="Lajeunesse T.C."/>
            <person name="Voolstra C.R."/>
        </authorList>
    </citation>
    <scope>NUCLEOTIDE SEQUENCE [LARGE SCALE GENOMIC DNA]</scope>
    <source>
        <strain evidence="1 2">CCMP2467</strain>
    </source>
</reference>
<gene>
    <name evidence="1" type="ORF">AK812_SmicGene2512</name>
</gene>